<feature type="compositionally biased region" description="Polar residues" evidence="1">
    <location>
        <begin position="49"/>
        <end position="65"/>
    </location>
</feature>
<dbReference type="EMBL" id="BSYO01000011">
    <property type="protein sequence ID" value="GMH11662.1"/>
    <property type="molecule type" value="Genomic_DNA"/>
</dbReference>
<comment type="caution">
    <text evidence="2">The sequence shown here is derived from an EMBL/GenBank/DDBJ whole genome shotgun (WGS) entry which is preliminary data.</text>
</comment>
<evidence type="ECO:0000256" key="1">
    <source>
        <dbReference type="SAM" id="MobiDB-lite"/>
    </source>
</evidence>
<evidence type="ECO:0000313" key="2">
    <source>
        <dbReference type="EMBL" id="GMH11662.1"/>
    </source>
</evidence>
<accession>A0AAD3SIF0</accession>
<proteinExistence type="predicted"/>
<gene>
    <name evidence="2" type="ORF">Nepgr_013503</name>
</gene>
<organism evidence="2 3">
    <name type="scientific">Nepenthes gracilis</name>
    <name type="common">Slender pitcher plant</name>
    <dbReference type="NCBI Taxonomy" id="150966"/>
    <lineage>
        <taxon>Eukaryota</taxon>
        <taxon>Viridiplantae</taxon>
        <taxon>Streptophyta</taxon>
        <taxon>Embryophyta</taxon>
        <taxon>Tracheophyta</taxon>
        <taxon>Spermatophyta</taxon>
        <taxon>Magnoliopsida</taxon>
        <taxon>eudicotyledons</taxon>
        <taxon>Gunneridae</taxon>
        <taxon>Pentapetalae</taxon>
        <taxon>Caryophyllales</taxon>
        <taxon>Nepenthaceae</taxon>
        <taxon>Nepenthes</taxon>
    </lineage>
</organism>
<name>A0AAD3SIF0_NEPGR</name>
<evidence type="ECO:0000313" key="3">
    <source>
        <dbReference type="Proteomes" id="UP001279734"/>
    </source>
</evidence>
<dbReference type="AlphaFoldDB" id="A0AAD3SIF0"/>
<keyword evidence="3" id="KW-1185">Reference proteome</keyword>
<protein>
    <submittedName>
        <fullName evidence="2">Uncharacterized protein</fullName>
    </submittedName>
</protein>
<dbReference type="Proteomes" id="UP001279734">
    <property type="component" value="Unassembled WGS sequence"/>
</dbReference>
<reference evidence="2" key="1">
    <citation type="submission" date="2023-05" db="EMBL/GenBank/DDBJ databases">
        <title>Nepenthes gracilis genome sequencing.</title>
        <authorList>
            <person name="Fukushima K."/>
        </authorList>
    </citation>
    <scope>NUCLEOTIDE SEQUENCE</scope>
    <source>
        <strain evidence="2">SING2019-196</strain>
    </source>
</reference>
<feature type="region of interest" description="Disordered" evidence="1">
    <location>
        <begin position="47"/>
        <end position="104"/>
    </location>
</feature>
<feature type="compositionally biased region" description="Polar residues" evidence="1">
    <location>
        <begin position="82"/>
        <end position="104"/>
    </location>
</feature>
<sequence>MLLPTFVKGAENILHHFIRAITLARNSQLKLTSRSDHHMLARSAFITIQHPSSSTPEPTQGSRQTGIAYPNHQGPFRWDLSSRATSPIHSGTSRSSIISPEQPQ</sequence>